<dbReference type="Proteomes" id="UP001193389">
    <property type="component" value="Chromosome"/>
</dbReference>
<dbReference type="EMBL" id="AP018694">
    <property type="protein sequence ID" value="BBE16955.1"/>
    <property type="molecule type" value="Genomic_DNA"/>
</dbReference>
<proteinExistence type="predicted"/>
<name>A0A5K7S639_9BACT</name>
<protein>
    <recommendedName>
        <fullName evidence="3">HEAT repeat domain-containing protein</fullName>
    </recommendedName>
</protein>
<keyword evidence="2" id="KW-1185">Reference proteome</keyword>
<gene>
    <name evidence="1" type="ORF">AQPE_1102</name>
</gene>
<dbReference type="AlphaFoldDB" id="A0A5K7S639"/>
<dbReference type="KEGG" id="anf:AQPE_1102"/>
<dbReference type="SUPFAM" id="SSF48371">
    <property type="entry name" value="ARM repeat"/>
    <property type="match status" value="1"/>
</dbReference>
<dbReference type="Gene3D" id="1.25.10.10">
    <property type="entry name" value="Leucine-rich Repeat Variant"/>
    <property type="match status" value="1"/>
</dbReference>
<dbReference type="InterPro" id="IPR016024">
    <property type="entry name" value="ARM-type_fold"/>
</dbReference>
<evidence type="ECO:0008006" key="3">
    <source>
        <dbReference type="Google" id="ProtNLM"/>
    </source>
</evidence>
<dbReference type="InterPro" id="IPR011989">
    <property type="entry name" value="ARM-like"/>
</dbReference>
<dbReference type="RefSeq" id="WP_318349987.1">
    <property type="nucleotide sequence ID" value="NZ_AP018694.1"/>
</dbReference>
<reference evidence="1" key="1">
    <citation type="journal article" date="2020" name="Int. J. Syst. Evol. Microbiol.">
        <title>Aquipluma nitroreducens gen. nov. sp. nov., a novel facultatively anaerobic bacterium isolated from a freshwater lake.</title>
        <authorList>
            <person name="Watanabe M."/>
            <person name="Kojima H."/>
            <person name="Fukui M."/>
        </authorList>
    </citation>
    <scope>NUCLEOTIDE SEQUENCE</scope>
    <source>
        <strain evidence="1">MeG22</strain>
    </source>
</reference>
<evidence type="ECO:0000313" key="2">
    <source>
        <dbReference type="Proteomes" id="UP001193389"/>
    </source>
</evidence>
<organism evidence="1 2">
    <name type="scientific">Aquipluma nitroreducens</name>
    <dbReference type="NCBI Taxonomy" id="2010828"/>
    <lineage>
        <taxon>Bacteria</taxon>
        <taxon>Pseudomonadati</taxon>
        <taxon>Bacteroidota</taxon>
        <taxon>Bacteroidia</taxon>
        <taxon>Marinilabiliales</taxon>
        <taxon>Prolixibacteraceae</taxon>
        <taxon>Aquipluma</taxon>
    </lineage>
</organism>
<sequence>MTTDQTPNDHKNMLKGLQSADSLKVIETLEDLRVSGKSADIPFLIELLHLTPDPEIKRKVTDLFANLKESDAIPLIVSAIQNQKYAPELKSLVASCWENGLDYSNYLNLFVDLLIESDFMVAFEAYTVILNMTAKIDQTKIDMEIDRLEVAMKTTDEQKKALILDVIDFLPSIGF</sequence>
<accession>A0A5K7S639</accession>
<evidence type="ECO:0000313" key="1">
    <source>
        <dbReference type="EMBL" id="BBE16955.1"/>
    </source>
</evidence>